<dbReference type="InterPro" id="IPR050426">
    <property type="entry name" value="Glycosyltransferase_28"/>
</dbReference>
<evidence type="ECO:0000313" key="2">
    <source>
        <dbReference type="Proteomes" id="UP000238937"/>
    </source>
</evidence>
<proteinExistence type="predicted"/>
<dbReference type="EMBL" id="PVWO01000278">
    <property type="protein sequence ID" value="PSB54210.1"/>
    <property type="molecule type" value="Genomic_DNA"/>
</dbReference>
<dbReference type="AlphaFoldDB" id="A0A2T1GAI8"/>
<dbReference type="PANTHER" id="PTHR48050:SF13">
    <property type="entry name" value="STEROL 3-BETA-GLUCOSYLTRANSFERASE UGT80A2"/>
    <property type="match status" value="1"/>
</dbReference>
<dbReference type="OrthoDB" id="9805366at2"/>
<dbReference type="GO" id="GO:0016758">
    <property type="term" value="F:hexosyltransferase activity"/>
    <property type="evidence" value="ECO:0007669"/>
    <property type="project" value="UniProtKB-ARBA"/>
</dbReference>
<dbReference type="Pfam" id="PF00201">
    <property type="entry name" value="UDPGT"/>
    <property type="match status" value="1"/>
</dbReference>
<dbReference type="Gene3D" id="3.40.50.2000">
    <property type="entry name" value="Glycogen Phosphorylase B"/>
    <property type="match status" value="2"/>
</dbReference>
<keyword evidence="2" id="KW-1185">Reference proteome</keyword>
<sequence length="420" mass="45673">MTHFGILCPGAIGHLNPMCNIARELLERGHRVTLFGVPDTQAKVAAVAGLEFAQIGAAAFPLGTIDRKYKELGLMSNLDGLKYTIEWLEQQTKMLCAEAPRAIEARGIDVLLVDQVTRIGGSIAELLALPFVTICNALPINQEPSVPPFFTTWTYQDILWARVRNQLGNNLFNYLTKSVWQAIVVQRQAWQLPPLTDREAGYSQLLQICQLPPEFDFPRQASARMNYLGPFQAPASSEPISFPGLDFPFEQLTDKPLIYASLGTLQNQQLQIFEAIATACADLDAQLVISLGDPDRDPTEIQLAGNPIVVAYAPHAALIARSSLVITHAGMNTVIGSLSAGVPLVAIPITNEQPGIATRLARTGAGEMVPVKSLTAERLRQSIDRVLGDASYRTQAQRMQAIVQQSGGVKRAADLILAIC</sequence>
<dbReference type="CDD" id="cd03784">
    <property type="entry name" value="GT1_Gtf-like"/>
    <property type="match status" value="1"/>
</dbReference>
<dbReference type="PANTHER" id="PTHR48050">
    <property type="entry name" value="STEROL 3-BETA-GLUCOSYLTRANSFERASE"/>
    <property type="match status" value="1"/>
</dbReference>
<accession>A0A2T1GAI8</accession>
<organism evidence="1 2">
    <name type="scientific">Chamaesiphon polymorphus CCALA 037</name>
    <dbReference type="NCBI Taxonomy" id="2107692"/>
    <lineage>
        <taxon>Bacteria</taxon>
        <taxon>Bacillati</taxon>
        <taxon>Cyanobacteriota</taxon>
        <taxon>Cyanophyceae</taxon>
        <taxon>Gomontiellales</taxon>
        <taxon>Chamaesiphonaceae</taxon>
        <taxon>Chamaesiphon</taxon>
    </lineage>
</organism>
<reference evidence="1 2" key="1">
    <citation type="submission" date="2018-03" db="EMBL/GenBank/DDBJ databases">
        <title>The ancient ancestry and fast evolution of plastids.</title>
        <authorList>
            <person name="Moore K.R."/>
            <person name="Magnabosco C."/>
            <person name="Momper L."/>
            <person name="Gold D.A."/>
            <person name="Bosak T."/>
            <person name="Fournier G.P."/>
        </authorList>
    </citation>
    <scope>NUCLEOTIDE SEQUENCE [LARGE SCALE GENOMIC DNA]</scope>
    <source>
        <strain evidence="1 2">CCALA 037</strain>
    </source>
</reference>
<keyword evidence="1" id="KW-0808">Transferase</keyword>
<gene>
    <name evidence="1" type="ORF">C7B77_18855</name>
</gene>
<protein>
    <submittedName>
        <fullName evidence="1">Glycosyl transferase family 1</fullName>
    </submittedName>
</protein>
<name>A0A2T1GAI8_9CYAN</name>
<dbReference type="SUPFAM" id="SSF53756">
    <property type="entry name" value="UDP-Glycosyltransferase/glycogen phosphorylase"/>
    <property type="match status" value="1"/>
</dbReference>
<comment type="caution">
    <text evidence="1">The sequence shown here is derived from an EMBL/GenBank/DDBJ whole genome shotgun (WGS) entry which is preliminary data.</text>
</comment>
<evidence type="ECO:0000313" key="1">
    <source>
        <dbReference type="EMBL" id="PSB54210.1"/>
    </source>
</evidence>
<dbReference type="FunFam" id="3.40.50.2000:FF:000072">
    <property type="entry name" value="Glycosyl transferase"/>
    <property type="match status" value="1"/>
</dbReference>
<dbReference type="GO" id="GO:0017000">
    <property type="term" value="P:antibiotic biosynthetic process"/>
    <property type="evidence" value="ECO:0007669"/>
    <property type="project" value="UniProtKB-ARBA"/>
</dbReference>
<dbReference type="InterPro" id="IPR002213">
    <property type="entry name" value="UDP_glucos_trans"/>
</dbReference>
<dbReference type="Proteomes" id="UP000238937">
    <property type="component" value="Unassembled WGS sequence"/>
</dbReference>
<dbReference type="GO" id="GO:0008194">
    <property type="term" value="F:UDP-glycosyltransferase activity"/>
    <property type="evidence" value="ECO:0007669"/>
    <property type="project" value="InterPro"/>
</dbReference>